<evidence type="ECO:0000313" key="6">
    <source>
        <dbReference type="EMBL" id="CAB4858354.1"/>
    </source>
</evidence>
<feature type="transmembrane region" description="Helical" evidence="5">
    <location>
        <begin position="221"/>
        <end position="242"/>
    </location>
</feature>
<proteinExistence type="inferred from homology"/>
<feature type="transmembrane region" description="Helical" evidence="5">
    <location>
        <begin position="113"/>
        <end position="139"/>
    </location>
</feature>
<dbReference type="GO" id="GO:0043953">
    <property type="term" value="P:protein transport by the Tat complex"/>
    <property type="evidence" value="ECO:0007669"/>
    <property type="project" value="TreeGrafter"/>
</dbReference>
<sequence>MDSSFQRASRGMTLTQHLSEARRRILLSFLAVVVFGILAFVEYNAILTFLEKPYCDLNLAESCQLTAIGALSAFSIRIKIAYYCGMLFASPVVLWQIWRFITPGLKKRERRYALSFLIAATMFFAGGCSMAFLMFNHALQFLNAIGGSGITTLYTADSYIGLIILMMFVFGLTFEFPVILVGLQLGRVVTSRQLLKFWRYAIILITVASAVFTPSGDPLSMMAMMIPLLAFYFLAIGVGKLAKR</sequence>
<evidence type="ECO:0000256" key="3">
    <source>
        <dbReference type="ARBA" id="ARBA00022989"/>
    </source>
</evidence>
<name>A0A6J7CMX0_9ZZZZ</name>
<comment type="subcellular location">
    <subcellularLocation>
        <location evidence="1">Membrane</location>
        <topology evidence="1">Multi-pass membrane protein</topology>
    </subcellularLocation>
</comment>
<dbReference type="GO" id="GO:0065002">
    <property type="term" value="P:intracellular protein transmembrane transport"/>
    <property type="evidence" value="ECO:0007669"/>
    <property type="project" value="TreeGrafter"/>
</dbReference>
<feature type="transmembrane region" description="Helical" evidence="5">
    <location>
        <begin position="80"/>
        <end position="101"/>
    </location>
</feature>
<keyword evidence="2 5" id="KW-0812">Transmembrane</keyword>
<dbReference type="AlphaFoldDB" id="A0A6J7CMX0"/>
<dbReference type="PANTHER" id="PTHR30371:SF0">
    <property type="entry name" value="SEC-INDEPENDENT PROTEIN TRANSLOCASE PROTEIN TATC, CHLOROPLASTIC-RELATED"/>
    <property type="match status" value="1"/>
</dbReference>
<reference evidence="6" key="1">
    <citation type="submission" date="2020-05" db="EMBL/GenBank/DDBJ databases">
        <authorList>
            <person name="Chiriac C."/>
            <person name="Salcher M."/>
            <person name="Ghai R."/>
            <person name="Kavagutti S V."/>
        </authorList>
    </citation>
    <scope>NUCLEOTIDE SEQUENCE</scope>
</reference>
<feature type="transmembrane region" description="Helical" evidence="5">
    <location>
        <begin position="159"/>
        <end position="185"/>
    </location>
</feature>
<protein>
    <submittedName>
        <fullName evidence="6">Unannotated protein</fullName>
    </submittedName>
</protein>
<dbReference type="PANTHER" id="PTHR30371">
    <property type="entry name" value="SEC-INDEPENDENT PROTEIN TRANSLOCASE PROTEIN TATC"/>
    <property type="match status" value="1"/>
</dbReference>
<dbReference type="HAMAP" id="MF_00902">
    <property type="entry name" value="TatC"/>
    <property type="match status" value="1"/>
</dbReference>
<evidence type="ECO:0000256" key="2">
    <source>
        <dbReference type="ARBA" id="ARBA00022692"/>
    </source>
</evidence>
<dbReference type="PRINTS" id="PR01840">
    <property type="entry name" value="TATCFAMILY"/>
</dbReference>
<evidence type="ECO:0000256" key="1">
    <source>
        <dbReference type="ARBA" id="ARBA00004141"/>
    </source>
</evidence>
<evidence type="ECO:0000256" key="4">
    <source>
        <dbReference type="ARBA" id="ARBA00023136"/>
    </source>
</evidence>
<dbReference type="NCBIfam" id="TIGR00945">
    <property type="entry name" value="tatC"/>
    <property type="match status" value="1"/>
</dbReference>
<dbReference type="EMBL" id="CAFBLN010000001">
    <property type="protein sequence ID" value="CAB4858354.1"/>
    <property type="molecule type" value="Genomic_DNA"/>
</dbReference>
<feature type="transmembrane region" description="Helical" evidence="5">
    <location>
        <begin position="25"/>
        <end position="46"/>
    </location>
</feature>
<dbReference type="Pfam" id="PF00902">
    <property type="entry name" value="TatC"/>
    <property type="match status" value="1"/>
</dbReference>
<keyword evidence="3 5" id="KW-1133">Transmembrane helix</keyword>
<accession>A0A6J7CMX0</accession>
<keyword evidence="4 5" id="KW-0472">Membrane</keyword>
<dbReference type="GO" id="GO:0009977">
    <property type="term" value="F:proton motive force dependent protein transmembrane transporter activity"/>
    <property type="evidence" value="ECO:0007669"/>
    <property type="project" value="TreeGrafter"/>
</dbReference>
<dbReference type="InterPro" id="IPR002033">
    <property type="entry name" value="TatC"/>
</dbReference>
<dbReference type="GO" id="GO:0033281">
    <property type="term" value="C:TAT protein transport complex"/>
    <property type="evidence" value="ECO:0007669"/>
    <property type="project" value="TreeGrafter"/>
</dbReference>
<organism evidence="6">
    <name type="scientific">freshwater metagenome</name>
    <dbReference type="NCBI Taxonomy" id="449393"/>
    <lineage>
        <taxon>unclassified sequences</taxon>
        <taxon>metagenomes</taxon>
        <taxon>ecological metagenomes</taxon>
    </lineage>
</organism>
<evidence type="ECO:0000256" key="5">
    <source>
        <dbReference type="SAM" id="Phobius"/>
    </source>
</evidence>
<feature type="transmembrane region" description="Helical" evidence="5">
    <location>
        <begin position="197"/>
        <end position="215"/>
    </location>
</feature>
<gene>
    <name evidence="6" type="ORF">UFOPK3381_00117</name>
</gene>